<comment type="caution">
    <text evidence="2">The sequence shown here is derived from an EMBL/GenBank/DDBJ whole genome shotgun (WGS) entry which is preliminary data.</text>
</comment>
<evidence type="ECO:0000313" key="2">
    <source>
        <dbReference type="EMBL" id="MBC8537618.1"/>
    </source>
</evidence>
<dbReference type="Proteomes" id="UP000617951">
    <property type="component" value="Unassembled WGS sequence"/>
</dbReference>
<sequence>MEDAVKLIAIGIIAAILAITIKKTNPELAVQVSIAAGGVIFFMLLSYLSSAIEMIRDFASQYQEVYDGITIVLKIIGIAYLCEFAIQVLRDAGEGAIASKVELGGKLIILVITLPLLTSFTQRILSIL</sequence>
<keyword evidence="1" id="KW-1133">Transmembrane helix</keyword>
<dbReference type="EMBL" id="JACRSS010000001">
    <property type="protein sequence ID" value="MBC8537618.1"/>
    <property type="molecule type" value="Genomic_DNA"/>
</dbReference>
<proteinExistence type="predicted"/>
<gene>
    <name evidence="2" type="primary">spoIIIAD</name>
    <name evidence="2" type="ORF">H8693_01575</name>
</gene>
<keyword evidence="1" id="KW-0472">Membrane</keyword>
<feature type="transmembrane region" description="Helical" evidence="1">
    <location>
        <begin position="107"/>
        <end position="125"/>
    </location>
</feature>
<accession>A0A926HVS4</accession>
<dbReference type="RefSeq" id="WP_249279514.1">
    <property type="nucleotide sequence ID" value="NZ_JACRSS010000001.1"/>
</dbReference>
<dbReference type="InterPro" id="IPR025664">
    <property type="entry name" value="Spore_III_AC/AD"/>
</dbReference>
<feature type="transmembrane region" description="Helical" evidence="1">
    <location>
        <begin position="68"/>
        <end position="86"/>
    </location>
</feature>
<evidence type="ECO:0000256" key="1">
    <source>
        <dbReference type="SAM" id="Phobius"/>
    </source>
</evidence>
<name>A0A926HVS4_9FIRM</name>
<dbReference type="NCBIfam" id="TIGR02849">
    <property type="entry name" value="spore_III_AD"/>
    <property type="match status" value="1"/>
</dbReference>
<organism evidence="2 3">
    <name type="scientific">Guopingia tenuis</name>
    <dbReference type="NCBI Taxonomy" id="2763656"/>
    <lineage>
        <taxon>Bacteria</taxon>
        <taxon>Bacillati</taxon>
        <taxon>Bacillota</taxon>
        <taxon>Clostridia</taxon>
        <taxon>Christensenellales</taxon>
        <taxon>Christensenellaceae</taxon>
        <taxon>Guopingia</taxon>
    </lineage>
</organism>
<dbReference type="Pfam" id="PF06686">
    <property type="entry name" value="SpoIIIAC"/>
    <property type="match status" value="2"/>
</dbReference>
<keyword evidence="3" id="KW-1185">Reference proteome</keyword>
<feature type="transmembrane region" description="Helical" evidence="1">
    <location>
        <begin position="6"/>
        <end position="21"/>
    </location>
</feature>
<feature type="transmembrane region" description="Helical" evidence="1">
    <location>
        <begin position="28"/>
        <end position="48"/>
    </location>
</feature>
<dbReference type="AlphaFoldDB" id="A0A926HVS4"/>
<reference evidence="2" key="1">
    <citation type="submission" date="2020-08" db="EMBL/GenBank/DDBJ databases">
        <title>Genome public.</title>
        <authorList>
            <person name="Liu C."/>
            <person name="Sun Q."/>
        </authorList>
    </citation>
    <scope>NUCLEOTIDE SEQUENCE</scope>
    <source>
        <strain evidence="2">NSJ-63</strain>
    </source>
</reference>
<evidence type="ECO:0000313" key="3">
    <source>
        <dbReference type="Proteomes" id="UP000617951"/>
    </source>
</evidence>
<dbReference type="InterPro" id="IPR014211">
    <property type="entry name" value="Spore_III_AD"/>
</dbReference>
<protein>
    <submittedName>
        <fullName evidence="2">Stage III sporulation protein AD</fullName>
    </submittedName>
</protein>
<keyword evidence="1" id="KW-0812">Transmembrane</keyword>